<organism evidence="2 3">
    <name type="scientific">Phaeosphaeria nodorum (strain SN15 / ATCC MYA-4574 / FGSC 10173)</name>
    <name type="common">Glume blotch fungus</name>
    <name type="synonym">Parastagonospora nodorum</name>
    <dbReference type="NCBI Taxonomy" id="321614"/>
    <lineage>
        <taxon>Eukaryota</taxon>
        <taxon>Fungi</taxon>
        <taxon>Dikarya</taxon>
        <taxon>Ascomycota</taxon>
        <taxon>Pezizomycotina</taxon>
        <taxon>Dothideomycetes</taxon>
        <taxon>Pleosporomycetidae</taxon>
        <taxon>Pleosporales</taxon>
        <taxon>Pleosporineae</taxon>
        <taxon>Phaeosphaeriaceae</taxon>
        <taxon>Parastagonospora</taxon>
    </lineage>
</organism>
<evidence type="ECO:0000313" key="2">
    <source>
        <dbReference type="EMBL" id="EAT80516.1"/>
    </source>
</evidence>
<dbReference type="InParanoid" id="Q0U810"/>
<dbReference type="EMBL" id="CH445345">
    <property type="protein sequence ID" value="EAT80516.1"/>
    <property type="molecule type" value="Genomic_DNA"/>
</dbReference>
<gene>
    <name evidence="2" type="ORF">SNOG_12104</name>
</gene>
<feature type="region of interest" description="Disordered" evidence="1">
    <location>
        <begin position="1"/>
        <end position="26"/>
    </location>
</feature>
<reference evidence="3" key="1">
    <citation type="journal article" date="2007" name="Plant Cell">
        <title>Dothideomycete-plant interactions illuminated by genome sequencing and EST analysis of the wheat pathogen Stagonospora nodorum.</title>
        <authorList>
            <person name="Hane J.K."/>
            <person name="Lowe R.G."/>
            <person name="Solomon P.S."/>
            <person name="Tan K.C."/>
            <person name="Schoch C.L."/>
            <person name="Spatafora J.W."/>
            <person name="Crous P.W."/>
            <person name="Kodira C."/>
            <person name="Birren B.W."/>
            <person name="Galagan J.E."/>
            <person name="Torriani S.F."/>
            <person name="McDonald B.A."/>
            <person name="Oliver R.P."/>
        </authorList>
    </citation>
    <scope>NUCLEOTIDE SEQUENCE [LARGE SCALE GENOMIC DNA]</scope>
    <source>
        <strain evidence="3">SN15 / ATCC MYA-4574 / FGSC 10173</strain>
    </source>
</reference>
<dbReference type="RefSeq" id="XP_001802338.1">
    <property type="nucleotide sequence ID" value="XM_001802286.1"/>
</dbReference>
<protein>
    <submittedName>
        <fullName evidence="2">Uncharacterized protein</fullName>
    </submittedName>
</protein>
<name>Q0U810_PHANO</name>
<accession>Q0U810</accession>
<sequence>MTMFNFEAKRHLPREGERRATPEQVERAVVEADQRLKVKGR</sequence>
<evidence type="ECO:0000256" key="1">
    <source>
        <dbReference type="SAM" id="MobiDB-lite"/>
    </source>
</evidence>
<dbReference type="HOGENOM" id="CLU_3279693_0_0_1"/>
<dbReference type="AlphaFoldDB" id="Q0U810"/>
<evidence type="ECO:0000313" key="3">
    <source>
        <dbReference type="Proteomes" id="UP000001055"/>
    </source>
</evidence>
<dbReference type="KEGG" id="pno:SNOG_12104"/>
<feature type="compositionally biased region" description="Basic and acidic residues" evidence="1">
    <location>
        <begin position="7"/>
        <end position="26"/>
    </location>
</feature>
<dbReference type="Proteomes" id="UP000001055">
    <property type="component" value="Unassembled WGS sequence"/>
</dbReference>
<proteinExistence type="predicted"/>
<dbReference type="GeneID" id="5979248"/>